<protein>
    <submittedName>
        <fullName evidence="1">31844_t:CDS:1</fullName>
    </submittedName>
</protein>
<evidence type="ECO:0000313" key="2">
    <source>
        <dbReference type="Proteomes" id="UP000789901"/>
    </source>
</evidence>
<dbReference type="Proteomes" id="UP000789901">
    <property type="component" value="Unassembled WGS sequence"/>
</dbReference>
<evidence type="ECO:0000313" key="1">
    <source>
        <dbReference type="EMBL" id="CAG8833605.1"/>
    </source>
</evidence>
<keyword evidence="2" id="KW-1185">Reference proteome</keyword>
<gene>
    <name evidence="1" type="ORF">GMARGA_LOCUS31638</name>
</gene>
<organism evidence="1 2">
    <name type="scientific">Gigaspora margarita</name>
    <dbReference type="NCBI Taxonomy" id="4874"/>
    <lineage>
        <taxon>Eukaryota</taxon>
        <taxon>Fungi</taxon>
        <taxon>Fungi incertae sedis</taxon>
        <taxon>Mucoromycota</taxon>
        <taxon>Glomeromycotina</taxon>
        <taxon>Glomeromycetes</taxon>
        <taxon>Diversisporales</taxon>
        <taxon>Gigasporaceae</taxon>
        <taxon>Gigaspora</taxon>
    </lineage>
</organism>
<sequence length="76" mass="9030">NWSIIKILEYVESKYDMSDYMLETLKESFSSTNMKQFTDRLELKTDKREFHITVCRNVTSTSTLQALEASLMQPWK</sequence>
<dbReference type="EMBL" id="CAJVQB010047750">
    <property type="protein sequence ID" value="CAG8833605.1"/>
    <property type="molecule type" value="Genomic_DNA"/>
</dbReference>
<feature type="non-terminal residue" evidence="1">
    <location>
        <position position="1"/>
    </location>
</feature>
<reference evidence="1 2" key="1">
    <citation type="submission" date="2021-06" db="EMBL/GenBank/DDBJ databases">
        <authorList>
            <person name="Kallberg Y."/>
            <person name="Tangrot J."/>
            <person name="Rosling A."/>
        </authorList>
    </citation>
    <scope>NUCLEOTIDE SEQUENCE [LARGE SCALE GENOMIC DNA]</scope>
    <source>
        <strain evidence="1 2">120-4 pot B 10/14</strain>
    </source>
</reference>
<proteinExistence type="predicted"/>
<name>A0ABN7WJ29_GIGMA</name>
<comment type="caution">
    <text evidence="1">The sequence shown here is derived from an EMBL/GenBank/DDBJ whole genome shotgun (WGS) entry which is preliminary data.</text>
</comment>
<accession>A0ABN7WJ29</accession>